<comment type="caution">
    <text evidence="3">The sequence shown here is derived from an EMBL/GenBank/DDBJ whole genome shotgun (WGS) entry which is preliminary data.</text>
</comment>
<dbReference type="PROSITE" id="PS50110">
    <property type="entry name" value="RESPONSE_REGULATORY"/>
    <property type="match status" value="1"/>
</dbReference>
<accession>A0ABW8YKK9</accession>
<name>A0ABW8YKK9_9SPHN</name>
<proteinExistence type="predicted"/>
<sequence length="69" mass="7525">MSGEQVAKQARVVQPGLKVLFASGYTRDAVMHEARLEVGIDLISKPFTYAPLAAKVARLWAAKGRNLLD</sequence>
<organism evidence="3 4">
    <name type="scientific">Sphingomonas plantiphila</name>
    <dbReference type="NCBI Taxonomy" id="3163295"/>
    <lineage>
        <taxon>Bacteria</taxon>
        <taxon>Pseudomonadati</taxon>
        <taxon>Pseudomonadota</taxon>
        <taxon>Alphaproteobacteria</taxon>
        <taxon>Sphingomonadales</taxon>
        <taxon>Sphingomonadaceae</taxon>
        <taxon>Sphingomonas</taxon>
    </lineage>
</organism>
<dbReference type="RefSeq" id="WP_408076744.1">
    <property type="nucleotide sequence ID" value="NZ_JBELQC010000001.1"/>
</dbReference>
<dbReference type="InterPro" id="IPR011006">
    <property type="entry name" value="CheY-like_superfamily"/>
</dbReference>
<reference evidence="3 4" key="1">
    <citation type="submission" date="2024-06" db="EMBL/GenBank/DDBJ databases">
        <authorList>
            <person name="Kaempfer P."/>
            <person name="Viver T."/>
        </authorList>
    </citation>
    <scope>NUCLEOTIDE SEQUENCE [LARGE SCALE GENOMIC DNA]</scope>
    <source>
        <strain evidence="3 4">ST-64</strain>
    </source>
</reference>
<keyword evidence="4" id="KW-1185">Reference proteome</keyword>
<evidence type="ECO:0000259" key="2">
    <source>
        <dbReference type="PROSITE" id="PS50110"/>
    </source>
</evidence>
<protein>
    <recommendedName>
        <fullName evidence="2">Response regulatory domain-containing protein</fullName>
    </recommendedName>
</protein>
<dbReference type="SUPFAM" id="SSF52172">
    <property type="entry name" value="CheY-like"/>
    <property type="match status" value="1"/>
</dbReference>
<evidence type="ECO:0000313" key="3">
    <source>
        <dbReference type="EMBL" id="MFL9839780.1"/>
    </source>
</evidence>
<feature type="domain" description="Response regulatory" evidence="2">
    <location>
        <begin position="1"/>
        <end position="60"/>
    </location>
</feature>
<dbReference type="Gene3D" id="3.40.50.2300">
    <property type="match status" value="1"/>
</dbReference>
<dbReference type="Proteomes" id="UP001629244">
    <property type="component" value="Unassembled WGS sequence"/>
</dbReference>
<gene>
    <name evidence="3" type="ORF">ABS767_02285</name>
</gene>
<dbReference type="EMBL" id="JBELQC010000001">
    <property type="protein sequence ID" value="MFL9839780.1"/>
    <property type="molecule type" value="Genomic_DNA"/>
</dbReference>
<evidence type="ECO:0000256" key="1">
    <source>
        <dbReference type="PROSITE-ProRule" id="PRU00169"/>
    </source>
</evidence>
<comment type="caution">
    <text evidence="1">Lacks conserved residue(s) required for the propagation of feature annotation.</text>
</comment>
<dbReference type="InterPro" id="IPR001789">
    <property type="entry name" value="Sig_transdc_resp-reg_receiver"/>
</dbReference>
<evidence type="ECO:0000313" key="4">
    <source>
        <dbReference type="Proteomes" id="UP001629244"/>
    </source>
</evidence>